<evidence type="ECO:0000313" key="9">
    <source>
        <dbReference type="EMBL" id="HGZ12722.1"/>
    </source>
</evidence>
<comment type="function">
    <text evidence="6">Involved in bacteriochlorophyll biosynthesis; introduces a magnesium ion into protoporphyrin IX to yield Mg-protoporphyrin IX.</text>
</comment>
<dbReference type="PROSITE" id="PS50234">
    <property type="entry name" value="VWFA"/>
    <property type="match status" value="1"/>
</dbReference>
<dbReference type="Pfam" id="PF01078">
    <property type="entry name" value="Mg_chelatase"/>
    <property type="match status" value="1"/>
</dbReference>
<dbReference type="InterPro" id="IPR041702">
    <property type="entry name" value="BchD/ChlD_VWA"/>
</dbReference>
<organism evidence="9">
    <name type="scientific">Desulfobacca acetoxidans</name>
    <dbReference type="NCBI Taxonomy" id="60893"/>
    <lineage>
        <taxon>Bacteria</taxon>
        <taxon>Pseudomonadati</taxon>
        <taxon>Thermodesulfobacteriota</taxon>
        <taxon>Desulfobaccia</taxon>
        <taxon>Desulfobaccales</taxon>
        <taxon>Desulfobaccaceae</taxon>
        <taxon>Desulfobacca</taxon>
    </lineage>
</organism>
<dbReference type="InterPro" id="IPR002035">
    <property type="entry name" value="VWF_A"/>
</dbReference>
<comment type="caution">
    <text evidence="9">The sequence shown here is derived from an EMBL/GenBank/DDBJ whole genome shotgun (WGS) entry which is preliminary data.</text>
</comment>
<dbReference type="Pfam" id="PF13519">
    <property type="entry name" value="VWA_2"/>
    <property type="match status" value="1"/>
</dbReference>
<dbReference type="InterPro" id="IPR000523">
    <property type="entry name" value="Mg_chelatse_chII-like_cat_dom"/>
</dbReference>
<dbReference type="Gene3D" id="3.40.50.300">
    <property type="entry name" value="P-loop containing nucleotide triphosphate hydrolases"/>
    <property type="match status" value="1"/>
</dbReference>
<keyword evidence="3" id="KW-0547">Nucleotide-binding</keyword>
<dbReference type="InterPro" id="IPR036465">
    <property type="entry name" value="vWFA_dom_sf"/>
</dbReference>
<dbReference type="Gene3D" id="1.10.8.80">
    <property type="entry name" value="Magnesium chelatase subunit I, C-Terminal domain"/>
    <property type="match status" value="1"/>
</dbReference>
<dbReference type="Pfam" id="PF17863">
    <property type="entry name" value="AAA_lid_2"/>
    <property type="match status" value="1"/>
</dbReference>
<dbReference type="InterPro" id="IPR003593">
    <property type="entry name" value="AAA+_ATPase"/>
</dbReference>
<dbReference type="SUPFAM" id="SSF53300">
    <property type="entry name" value="vWA-like"/>
    <property type="match status" value="1"/>
</dbReference>
<dbReference type="GO" id="GO:0005524">
    <property type="term" value="F:ATP binding"/>
    <property type="evidence" value="ECO:0007669"/>
    <property type="project" value="UniProtKB-KW"/>
</dbReference>
<evidence type="ECO:0000256" key="6">
    <source>
        <dbReference type="ARBA" id="ARBA00053551"/>
    </source>
</evidence>
<evidence type="ECO:0000256" key="7">
    <source>
        <dbReference type="SAM" id="MobiDB-lite"/>
    </source>
</evidence>
<evidence type="ECO:0000256" key="4">
    <source>
        <dbReference type="ARBA" id="ARBA00022840"/>
    </source>
</evidence>
<dbReference type="SMART" id="SM00327">
    <property type="entry name" value="VWA"/>
    <property type="match status" value="1"/>
</dbReference>
<dbReference type="CDD" id="cd01451">
    <property type="entry name" value="vWA_Magnesium_chelatase"/>
    <property type="match status" value="1"/>
</dbReference>
<reference evidence="9" key="1">
    <citation type="journal article" date="2020" name="mSystems">
        <title>Genome- and Community-Level Interaction Insights into Carbon Utilization and Element Cycling Functions of Hydrothermarchaeota in Hydrothermal Sediment.</title>
        <authorList>
            <person name="Zhou Z."/>
            <person name="Liu Y."/>
            <person name="Xu W."/>
            <person name="Pan J."/>
            <person name="Luo Z.H."/>
            <person name="Li M."/>
        </authorList>
    </citation>
    <scope>NUCLEOTIDE SEQUENCE [LARGE SCALE GENOMIC DNA]</scope>
    <source>
        <strain evidence="9">SpSt-853</strain>
    </source>
</reference>
<sequence length="652" mass="72122">MSIKRPVYPFAALVGQELLKKALILNAINPRLGGVLVRGEKGTAKSTAARGLAALLPPIPMVAGCPFHCHPEQLELMCDSCRERRAKGEALPVRFRPMPVVDLPLGTTEDRLLGTIDLEKAIKSGEKHFEPGLLAAANRGILYVDEVNLLDDHLVDVLLDAAAMGVNVVEREGISFAHPAQFILVGTMNPEEGELRPQLLDRFGLCVEVQGLVNLDDRMAVVTRRLAYETDPEAFAREWEPEQERLRETIISARTGLARVSYREKMLRLISLICLDQGVDGHRADIFMLKAAQTLAAYHGREEVTPEDVREAALLVLPHRRRRKPFGETRLDQEKLEETFRKFQEEQQASTSNPGNPPPYEVHPEGGGTQAIGEVITPPGEPYPLKPLELPPDRQTKRAPGSRTRAQSEDGRGRYVRATSVWPATPDLALDATLRAAAPFQTLRERGNLALAVADPDLRFKVREKKIGRHILFVLDASGSMGARERMAETKAAILSLLLDAYQRRERVGLIVFRGEQAVTALPFTHSIEVAQRRLRDLPTGGKTPLPHALALALNMLRKEKARYPKDAYLLVLISDGKANISLTGRPPVVEAKELAAQIRALGVNALILDTERYWHEEGCLVALSNILGGPRYSLEQLRAGDLLHHIGKAMT</sequence>
<feature type="region of interest" description="Disordered" evidence="7">
    <location>
        <begin position="343"/>
        <end position="414"/>
    </location>
</feature>
<evidence type="ECO:0000256" key="1">
    <source>
        <dbReference type="ARBA" id="ARBA00004800"/>
    </source>
</evidence>
<feature type="domain" description="VWFA" evidence="8">
    <location>
        <begin position="470"/>
        <end position="609"/>
    </location>
</feature>
<dbReference type="EMBL" id="DTKJ01000074">
    <property type="protein sequence ID" value="HGZ12722.1"/>
    <property type="molecule type" value="Genomic_DNA"/>
</dbReference>
<evidence type="ECO:0000256" key="3">
    <source>
        <dbReference type="ARBA" id="ARBA00022741"/>
    </source>
</evidence>
<dbReference type="InterPro" id="IPR052989">
    <property type="entry name" value="Mg-chelatase_DI-like"/>
</dbReference>
<protein>
    <recommendedName>
        <fullName evidence="5">Mg-protoporphyrin IX chelatase</fullName>
    </recommendedName>
</protein>
<dbReference type="SUPFAM" id="SSF52540">
    <property type="entry name" value="P-loop containing nucleoside triphosphate hydrolases"/>
    <property type="match status" value="1"/>
</dbReference>
<dbReference type="InterPro" id="IPR041628">
    <property type="entry name" value="ChlI/MoxR_AAA_lid"/>
</dbReference>
<keyword evidence="4" id="KW-0067">ATP-binding</keyword>
<dbReference type="CDD" id="cd00009">
    <property type="entry name" value="AAA"/>
    <property type="match status" value="1"/>
</dbReference>
<dbReference type="SMART" id="SM00382">
    <property type="entry name" value="AAA"/>
    <property type="match status" value="1"/>
</dbReference>
<dbReference type="PANTHER" id="PTHR35023">
    <property type="entry name" value="CHELATASE-RELATED"/>
    <property type="match status" value="1"/>
</dbReference>
<proteinExistence type="inferred from homology"/>
<gene>
    <name evidence="9" type="ORF">ENW48_11000</name>
</gene>
<dbReference type="Gene3D" id="3.40.50.410">
    <property type="entry name" value="von Willebrand factor, type A domain"/>
    <property type="match status" value="1"/>
</dbReference>
<evidence type="ECO:0000256" key="2">
    <source>
        <dbReference type="ARBA" id="ARBA00005799"/>
    </source>
</evidence>
<dbReference type="PANTHER" id="PTHR35023:SF1">
    <property type="entry name" value="MG-PROTOPORPHYRIN IX CHELATASE"/>
    <property type="match status" value="1"/>
</dbReference>
<dbReference type="InterPro" id="IPR027417">
    <property type="entry name" value="P-loop_NTPase"/>
</dbReference>
<accession>A0A7C5EPQ9</accession>
<name>A0A7C5EPQ9_9BACT</name>
<comment type="pathway">
    <text evidence="1">Porphyrin-containing compound metabolism; bacteriochlorophyll biosynthesis.</text>
</comment>
<evidence type="ECO:0000256" key="5">
    <source>
        <dbReference type="ARBA" id="ARBA00030759"/>
    </source>
</evidence>
<dbReference type="AlphaFoldDB" id="A0A7C5EPQ9"/>
<evidence type="ECO:0000259" key="8">
    <source>
        <dbReference type="PROSITE" id="PS50234"/>
    </source>
</evidence>
<comment type="similarity">
    <text evidence="2">Belongs to the Mg-chelatase subunits D/I family.</text>
</comment>